<dbReference type="InterPro" id="IPR003593">
    <property type="entry name" value="AAA+_ATPase"/>
</dbReference>
<dbReference type="SMART" id="SM00382">
    <property type="entry name" value="AAA"/>
    <property type="match status" value="1"/>
</dbReference>
<evidence type="ECO:0000313" key="3">
    <source>
        <dbReference type="EMBL" id="WFN55591.1"/>
    </source>
</evidence>
<feature type="region of interest" description="Disordered" evidence="1">
    <location>
        <begin position="452"/>
        <end position="482"/>
    </location>
</feature>
<feature type="compositionally biased region" description="Polar residues" evidence="1">
    <location>
        <begin position="471"/>
        <end position="482"/>
    </location>
</feature>
<dbReference type="GO" id="GO:0005524">
    <property type="term" value="F:ATP binding"/>
    <property type="evidence" value="ECO:0007669"/>
    <property type="project" value="UniProtKB-KW"/>
</dbReference>
<dbReference type="RefSeq" id="WP_125259805.1">
    <property type="nucleotide sequence ID" value="NZ_CP114280.1"/>
</dbReference>
<dbReference type="PANTHER" id="PTHR34301:SF8">
    <property type="entry name" value="ATPASE DOMAIN-CONTAINING PROTEIN"/>
    <property type="match status" value="1"/>
</dbReference>
<name>A0ABY8G6K6_9GAMM</name>
<feature type="domain" description="AAA+ ATPase" evidence="2">
    <location>
        <begin position="49"/>
        <end position="227"/>
    </location>
</feature>
<sequence>MKNFLQVSRNEFLNDLYTVVRPAEPIDTNEFLFGRSDQVDTLETALHAPGRHAFIYGDRGVGKSSLAHTVAFNMQEENDPIFVSCVPESTLAGIIADAFRDAVEQIDASRSEWSASASIGISATWVKIENKTHKQQQEKVEINDVSSAVYALGLLTKIHSKAPYIVIDEFDRIISLEEKEKFGTLLKQLGDKKSPVKIIFTGIGDSLNELLGGHASSSRQIQELNLEPLSWSGRYAIIDRAFKEFDLSVPDDIRFRIAGLSDGYPHYVHLICEKMLIKAYQNNTDEINFHLFLDGLKDAVSSVAEFLKKDYNLATAGRSPDVAYLLWAVADSADMQRKKSDIFISYSDVIDQLVWKKLITNAPPDEKKFGRILSLLGKADYGEIVVSAFGNKRRGFYKFKESMVRGYVKMHAEMRTIKLDFEKNFTSNEPTVKAKLSTRGRKTFSQIEKEIEQEEEKRTLQSEHDNELLKTLSSEYATRSKY</sequence>
<dbReference type="InterPro" id="IPR041664">
    <property type="entry name" value="AAA_16"/>
</dbReference>
<keyword evidence="3" id="KW-0547">Nucleotide-binding</keyword>
<dbReference type="Pfam" id="PF13191">
    <property type="entry name" value="AAA_16"/>
    <property type="match status" value="1"/>
</dbReference>
<dbReference type="InterPro" id="IPR027417">
    <property type="entry name" value="P-loop_NTPase"/>
</dbReference>
<reference evidence="3 4" key="1">
    <citation type="submission" date="2022-12" db="EMBL/GenBank/DDBJ databases">
        <title>Complete genome sequencing of Dickeya lacustris type strain LMG30899.</title>
        <authorList>
            <person name="Dobhal S."/>
            <person name="Arizala D."/>
            <person name="Arif M."/>
        </authorList>
    </citation>
    <scope>NUCLEOTIDE SEQUENCE [LARGE SCALE GENOMIC DNA]</scope>
    <source>
        <strain evidence="3 4">LMG30899</strain>
    </source>
</reference>
<dbReference type="PANTHER" id="PTHR34301">
    <property type="entry name" value="DNA-BINDING PROTEIN-RELATED"/>
    <property type="match status" value="1"/>
</dbReference>
<gene>
    <name evidence="3" type="ORF">O1Q98_18760</name>
</gene>
<dbReference type="Gene3D" id="3.40.50.300">
    <property type="entry name" value="P-loop containing nucleotide triphosphate hydrolases"/>
    <property type="match status" value="1"/>
</dbReference>
<keyword evidence="4" id="KW-1185">Reference proteome</keyword>
<dbReference type="Proteomes" id="UP001219630">
    <property type="component" value="Chromosome"/>
</dbReference>
<keyword evidence="3" id="KW-0067">ATP-binding</keyword>
<organism evidence="3 4">
    <name type="scientific">Dickeya lacustris</name>
    <dbReference type="NCBI Taxonomy" id="2259638"/>
    <lineage>
        <taxon>Bacteria</taxon>
        <taxon>Pseudomonadati</taxon>
        <taxon>Pseudomonadota</taxon>
        <taxon>Gammaproteobacteria</taxon>
        <taxon>Enterobacterales</taxon>
        <taxon>Pectobacteriaceae</taxon>
        <taxon>Dickeya</taxon>
    </lineage>
</organism>
<evidence type="ECO:0000256" key="1">
    <source>
        <dbReference type="SAM" id="MobiDB-lite"/>
    </source>
</evidence>
<feature type="compositionally biased region" description="Basic and acidic residues" evidence="1">
    <location>
        <begin position="452"/>
        <end position="468"/>
    </location>
</feature>
<evidence type="ECO:0000313" key="4">
    <source>
        <dbReference type="Proteomes" id="UP001219630"/>
    </source>
</evidence>
<proteinExistence type="predicted"/>
<protein>
    <submittedName>
        <fullName evidence="3">ATP-binding protein</fullName>
    </submittedName>
</protein>
<dbReference type="EMBL" id="CP114280">
    <property type="protein sequence ID" value="WFN55591.1"/>
    <property type="molecule type" value="Genomic_DNA"/>
</dbReference>
<evidence type="ECO:0000259" key="2">
    <source>
        <dbReference type="SMART" id="SM00382"/>
    </source>
</evidence>
<accession>A0ABY8G6K6</accession>
<dbReference type="SUPFAM" id="SSF52540">
    <property type="entry name" value="P-loop containing nucleoside triphosphate hydrolases"/>
    <property type="match status" value="1"/>
</dbReference>